<keyword evidence="3" id="KW-1185">Reference proteome</keyword>
<protein>
    <submittedName>
        <fullName evidence="2">Uncharacterized protein</fullName>
    </submittedName>
</protein>
<dbReference type="PANTHER" id="PTHR11008">
    <property type="entry name" value="PROTEIN TAKEOUT-LIKE PROTEIN"/>
    <property type="match status" value="1"/>
</dbReference>
<dbReference type="Gene3D" id="3.15.10.30">
    <property type="entry name" value="Haemolymph juvenile hormone binding protein"/>
    <property type="match status" value="1"/>
</dbReference>
<feature type="signal peptide" evidence="1">
    <location>
        <begin position="1"/>
        <end position="19"/>
    </location>
</feature>
<evidence type="ECO:0000256" key="1">
    <source>
        <dbReference type="SAM" id="SignalP"/>
    </source>
</evidence>
<dbReference type="AlphaFoldDB" id="A0A921Z7A5"/>
<dbReference type="EMBL" id="JH668427">
    <property type="protein sequence ID" value="KAG6452653.1"/>
    <property type="molecule type" value="Genomic_DNA"/>
</dbReference>
<reference evidence="2" key="2">
    <citation type="submission" date="2020-12" db="EMBL/GenBank/DDBJ databases">
        <authorList>
            <person name="Kanost M."/>
        </authorList>
    </citation>
    <scope>NUCLEOTIDE SEQUENCE</scope>
</reference>
<organism evidence="2 3">
    <name type="scientific">Manduca sexta</name>
    <name type="common">Tobacco hawkmoth</name>
    <name type="synonym">Tobacco hornworm</name>
    <dbReference type="NCBI Taxonomy" id="7130"/>
    <lineage>
        <taxon>Eukaryota</taxon>
        <taxon>Metazoa</taxon>
        <taxon>Ecdysozoa</taxon>
        <taxon>Arthropoda</taxon>
        <taxon>Hexapoda</taxon>
        <taxon>Insecta</taxon>
        <taxon>Pterygota</taxon>
        <taxon>Neoptera</taxon>
        <taxon>Endopterygota</taxon>
        <taxon>Lepidoptera</taxon>
        <taxon>Glossata</taxon>
        <taxon>Ditrysia</taxon>
        <taxon>Bombycoidea</taxon>
        <taxon>Sphingidae</taxon>
        <taxon>Sphinginae</taxon>
        <taxon>Sphingini</taxon>
        <taxon>Manduca</taxon>
    </lineage>
</organism>
<proteinExistence type="predicted"/>
<dbReference type="InterPro" id="IPR038606">
    <property type="entry name" value="To_sf"/>
</dbReference>
<evidence type="ECO:0000313" key="3">
    <source>
        <dbReference type="Proteomes" id="UP000791440"/>
    </source>
</evidence>
<dbReference type="InterPro" id="IPR010562">
    <property type="entry name" value="Haemolymph_juvenile_hormone-bd"/>
</dbReference>
<feature type="chain" id="PRO_5037088498" evidence="1">
    <location>
        <begin position="20"/>
        <end position="249"/>
    </location>
</feature>
<dbReference type="OrthoDB" id="7193000at2759"/>
<dbReference type="PANTHER" id="PTHR11008:SF29">
    <property type="entry name" value="IP17226P"/>
    <property type="match status" value="1"/>
</dbReference>
<evidence type="ECO:0000313" key="2">
    <source>
        <dbReference type="EMBL" id="KAG6452653.1"/>
    </source>
</evidence>
<dbReference type="GO" id="GO:0005615">
    <property type="term" value="C:extracellular space"/>
    <property type="evidence" value="ECO:0007669"/>
    <property type="project" value="TreeGrafter"/>
</dbReference>
<name>A0A921Z7A5_MANSE</name>
<keyword evidence="1" id="KW-0732">Signal</keyword>
<sequence>MKLLFATIYAALCVVLVTAIHLGPMKSAVKIGIVGPSTDTPTDVEVRAANNVIGLLEYARRLMPVGIDDFIEVTEPYTKDVLPPLILEFQNGPVEGTVDLMNLVASGTQNFTIHELGVVIDSKRLEFNIGVPEVVVDVDFEGINLQLEQIITFNTSGSSHIVLTGLNVNGAFSVASDDDNLTSNYHVTGLQVTNSAEDVEVNVANEIPEDIVVEVKDALMKSIAKAAINAITEILSHFTLEQVNLFLEI</sequence>
<reference evidence="2" key="1">
    <citation type="journal article" date="2016" name="Insect Biochem. Mol. Biol.">
        <title>Multifaceted biological insights from a draft genome sequence of the tobacco hornworm moth, Manduca sexta.</title>
        <authorList>
            <person name="Kanost M.R."/>
            <person name="Arrese E.L."/>
            <person name="Cao X."/>
            <person name="Chen Y.R."/>
            <person name="Chellapilla S."/>
            <person name="Goldsmith M.R."/>
            <person name="Grosse-Wilde E."/>
            <person name="Heckel D.G."/>
            <person name="Herndon N."/>
            <person name="Jiang H."/>
            <person name="Papanicolaou A."/>
            <person name="Qu J."/>
            <person name="Soulages J.L."/>
            <person name="Vogel H."/>
            <person name="Walters J."/>
            <person name="Waterhouse R.M."/>
            <person name="Ahn S.J."/>
            <person name="Almeida F.C."/>
            <person name="An C."/>
            <person name="Aqrawi P."/>
            <person name="Bretschneider A."/>
            <person name="Bryant W.B."/>
            <person name="Bucks S."/>
            <person name="Chao H."/>
            <person name="Chevignon G."/>
            <person name="Christen J.M."/>
            <person name="Clarke D.F."/>
            <person name="Dittmer N.T."/>
            <person name="Ferguson L.C.F."/>
            <person name="Garavelou S."/>
            <person name="Gordon K.H.J."/>
            <person name="Gunaratna R.T."/>
            <person name="Han Y."/>
            <person name="Hauser F."/>
            <person name="He Y."/>
            <person name="Heidel-Fischer H."/>
            <person name="Hirsh A."/>
            <person name="Hu Y."/>
            <person name="Jiang H."/>
            <person name="Kalra D."/>
            <person name="Klinner C."/>
            <person name="Konig C."/>
            <person name="Kovar C."/>
            <person name="Kroll A.R."/>
            <person name="Kuwar S.S."/>
            <person name="Lee S.L."/>
            <person name="Lehman R."/>
            <person name="Li K."/>
            <person name="Li Z."/>
            <person name="Liang H."/>
            <person name="Lovelace S."/>
            <person name="Lu Z."/>
            <person name="Mansfield J.H."/>
            <person name="McCulloch K.J."/>
            <person name="Mathew T."/>
            <person name="Morton B."/>
            <person name="Muzny D.M."/>
            <person name="Neunemann D."/>
            <person name="Ongeri F."/>
            <person name="Pauchet Y."/>
            <person name="Pu L.L."/>
            <person name="Pyrousis I."/>
            <person name="Rao X.J."/>
            <person name="Redding A."/>
            <person name="Roesel C."/>
            <person name="Sanchez-Gracia A."/>
            <person name="Schaack S."/>
            <person name="Shukla A."/>
            <person name="Tetreau G."/>
            <person name="Wang Y."/>
            <person name="Xiong G.H."/>
            <person name="Traut W."/>
            <person name="Walsh T.K."/>
            <person name="Worley K.C."/>
            <person name="Wu D."/>
            <person name="Wu W."/>
            <person name="Wu Y.Q."/>
            <person name="Zhang X."/>
            <person name="Zou Z."/>
            <person name="Zucker H."/>
            <person name="Briscoe A.D."/>
            <person name="Burmester T."/>
            <person name="Clem R.J."/>
            <person name="Feyereisen R."/>
            <person name="Grimmelikhuijzen C.J.P."/>
            <person name="Hamodrakas S.J."/>
            <person name="Hansson B.S."/>
            <person name="Huguet E."/>
            <person name="Jermiin L.S."/>
            <person name="Lan Q."/>
            <person name="Lehman H.K."/>
            <person name="Lorenzen M."/>
            <person name="Merzendorfer H."/>
            <person name="Michalopoulos I."/>
            <person name="Morton D.B."/>
            <person name="Muthukrishnan S."/>
            <person name="Oakeshott J.G."/>
            <person name="Palmer W."/>
            <person name="Park Y."/>
            <person name="Passarelli A.L."/>
            <person name="Rozas J."/>
            <person name="Schwartz L.M."/>
            <person name="Smith W."/>
            <person name="Southgate A."/>
            <person name="Vilcinskas A."/>
            <person name="Vogt R."/>
            <person name="Wang P."/>
            <person name="Werren J."/>
            <person name="Yu X.Q."/>
            <person name="Zhou J.J."/>
            <person name="Brown S.J."/>
            <person name="Scherer S.E."/>
            <person name="Richards S."/>
            <person name="Blissard G.W."/>
        </authorList>
    </citation>
    <scope>NUCLEOTIDE SEQUENCE</scope>
</reference>
<dbReference type="Proteomes" id="UP000791440">
    <property type="component" value="Unassembled WGS sequence"/>
</dbReference>
<dbReference type="Pfam" id="PF06585">
    <property type="entry name" value="JHBP"/>
    <property type="match status" value="1"/>
</dbReference>
<accession>A0A921Z7A5</accession>
<gene>
    <name evidence="2" type="ORF">O3G_MSEX007723</name>
</gene>
<comment type="caution">
    <text evidence="2">The sequence shown here is derived from an EMBL/GenBank/DDBJ whole genome shotgun (WGS) entry which is preliminary data.</text>
</comment>